<evidence type="ECO:0000259" key="1">
    <source>
        <dbReference type="Pfam" id="PF12697"/>
    </source>
</evidence>
<dbReference type="InterPro" id="IPR029058">
    <property type="entry name" value="AB_hydrolase_fold"/>
</dbReference>
<dbReference type="Gene3D" id="3.40.50.1820">
    <property type="entry name" value="alpha/beta hydrolase"/>
    <property type="match status" value="1"/>
</dbReference>
<proteinExistence type="predicted"/>
<dbReference type="Proteomes" id="UP000436522">
    <property type="component" value="Unassembled WGS sequence"/>
</dbReference>
<keyword evidence="3" id="KW-1185">Reference proteome</keyword>
<gene>
    <name evidence="2" type="ORF">So717_29000</name>
</gene>
<organism evidence="2 3">
    <name type="scientific">Roseobacter cerasinus</name>
    <dbReference type="NCBI Taxonomy" id="2602289"/>
    <lineage>
        <taxon>Bacteria</taxon>
        <taxon>Pseudomonadati</taxon>
        <taxon>Pseudomonadota</taxon>
        <taxon>Alphaproteobacteria</taxon>
        <taxon>Rhodobacterales</taxon>
        <taxon>Roseobacteraceae</taxon>
        <taxon>Roseobacter</taxon>
    </lineage>
</organism>
<dbReference type="InterPro" id="IPR000073">
    <property type="entry name" value="AB_hydrolase_1"/>
</dbReference>
<sequence length="293" mass="32207">MLKVIETAAVRRRLIKTADGAELGGTLYTPPFSPRVAMVLNGATGVPQGYYRAFAQWAACDHGIAVLTYDYRGTGRSLTGKIRTSRATMSDWGLRDSLAARSHLRRAIPDVPLWVMGHSLGAMMLPMQSDINGIDRVIGVASGLVHHADHPWPYRALALYFWFGLPPIATALLGYMPGRRLGFGTDMPATAYREWRRWCTTRGGFLDSAGRGLPAPDWSRAASAVRLVSFTDDDVCPEICTLRLADLYDRHVEVERIAPEDAGLRKIGHIGAFAQRNSAVWSRLLFGASGLPR</sequence>
<accession>A0A640VTJ1</accession>
<keyword evidence="2" id="KW-0378">Hydrolase</keyword>
<dbReference type="Pfam" id="PF12697">
    <property type="entry name" value="Abhydrolase_6"/>
    <property type="match status" value="1"/>
</dbReference>
<feature type="domain" description="AB hydrolase-1" evidence="1">
    <location>
        <begin position="40"/>
        <end position="253"/>
    </location>
</feature>
<dbReference type="RefSeq" id="WP_159978560.1">
    <property type="nucleotide sequence ID" value="NZ_BLIV01000005.1"/>
</dbReference>
<dbReference type="GO" id="GO:0016787">
    <property type="term" value="F:hydrolase activity"/>
    <property type="evidence" value="ECO:0007669"/>
    <property type="project" value="UniProtKB-KW"/>
</dbReference>
<dbReference type="EMBL" id="BLIV01000005">
    <property type="protein sequence ID" value="GFE51147.1"/>
    <property type="molecule type" value="Genomic_DNA"/>
</dbReference>
<name>A0A640VTJ1_9RHOB</name>
<dbReference type="SUPFAM" id="SSF53474">
    <property type="entry name" value="alpha/beta-Hydrolases"/>
    <property type="match status" value="1"/>
</dbReference>
<dbReference type="PIRSF" id="PIRSF037442">
    <property type="entry name" value="UCP037442_abhydr"/>
    <property type="match status" value="1"/>
</dbReference>
<comment type="caution">
    <text evidence="2">The sequence shown here is derived from an EMBL/GenBank/DDBJ whole genome shotgun (WGS) entry which is preliminary data.</text>
</comment>
<evidence type="ECO:0000313" key="2">
    <source>
        <dbReference type="EMBL" id="GFE51147.1"/>
    </source>
</evidence>
<reference evidence="2 3" key="1">
    <citation type="submission" date="2019-12" db="EMBL/GenBank/DDBJ databases">
        <title>Roseobacter cerasinus sp. nov., isolated from seawater around aquaculture.</title>
        <authorList>
            <person name="Muramatsu S."/>
            <person name="Takabe Y."/>
            <person name="Mori K."/>
            <person name="Takaichi S."/>
            <person name="Hanada S."/>
        </authorList>
    </citation>
    <scope>NUCLEOTIDE SEQUENCE [LARGE SCALE GENOMIC DNA]</scope>
    <source>
        <strain evidence="2 3">AI77</strain>
    </source>
</reference>
<dbReference type="AlphaFoldDB" id="A0A640VTJ1"/>
<evidence type="ECO:0000313" key="3">
    <source>
        <dbReference type="Proteomes" id="UP000436522"/>
    </source>
</evidence>
<protein>
    <submittedName>
        <fullName evidence="2">Alpha/beta hydrolase</fullName>
    </submittedName>
</protein>
<dbReference type="OrthoDB" id="9785076at2"/>
<dbReference type="InterPro" id="IPR017208">
    <property type="entry name" value="UCP037442_abhydr"/>
</dbReference>